<dbReference type="GO" id="GO:0009279">
    <property type="term" value="C:cell outer membrane"/>
    <property type="evidence" value="ECO:0007669"/>
    <property type="project" value="InterPro"/>
</dbReference>
<evidence type="ECO:0000313" key="3">
    <source>
        <dbReference type="Proteomes" id="UP000294678"/>
    </source>
</evidence>
<proteinExistence type="predicted"/>
<dbReference type="InterPro" id="IPR005519">
    <property type="entry name" value="Acid_phosphat_B-like"/>
</dbReference>
<dbReference type="Pfam" id="PF03767">
    <property type="entry name" value="Acid_phosphat_B"/>
    <property type="match status" value="1"/>
</dbReference>
<gene>
    <name evidence="2" type="ORF">EV215_0744</name>
</gene>
<dbReference type="AlphaFoldDB" id="A0AA46I5W8"/>
<dbReference type="NCBIfam" id="TIGR01533">
    <property type="entry name" value="lipo_e_P4"/>
    <property type="match status" value="1"/>
</dbReference>
<dbReference type="CDD" id="cd07534">
    <property type="entry name" value="HAD_CAP"/>
    <property type="match status" value="1"/>
</dbReference>
<dbReference type="InterPro" id="IPR036412">
    <property type="entry name" value="HAD-like_sf"/>
</dbReference>
<dbReference type="SFLD" id="SFLDS00003">
    <property type="entry name" value="Haloacid_Dehalogenase"/>
    <property type="match status" value="1"/>
</dbReference>
<dbReference type="SFLD" id="SFLDG01125">
    <property type="entry name" value="C1.1:_Acid_Phosphatase_Like"/>
    <property type="match status" value="1"/>
</dbReference>
<reference evidence="2 3" key="1">
    <citation type="submission" date="2019-03" db="EMBL/GenBank/DDBJ databases">
        <title>Genomic Encyclopedia of Type Strains, Phase IV (KMG-IV): sequencing the most valuable type-strain genomes for metagenomic binning, comparative biology and taxonomic classification.</title>
        <authorList>
            <person name="Goeker M."/>
        </authorList>
    </citation>
    <scope>NUCLEOTIDE SEQUENCE [LARGE SCALE GENOMIC DNA]</scope>
    <source>
        <strain evidence="2 3">DSM 100055</strain>
    </source>
</reference>
<dbReference type="PANTHER" id="PTHR31284:SF10">
    <property type="entry name" value="ACID PHOSPHATASE-LIKE PROTEIN"/>
    <property type="match status" value="1"/>
</dbReference>
<evidence type="ECO:0000313" key="2">
    <source>
        <dbReference type="EMBL" id="TDT71371.1"/>
    </source>
</evidence>
<dbReference type="RefSeq" id="WP_166667338.1">
    <property type="nucleotide sequence ID" value="NZ_SOBG01000003.1"/>
</dbReference>
<name>A0AA46I5W8_9FUSO</name>
<protein>
    <submittedName>
        <fullName evidence="2">5'-nucleotidase (Lipoprotein e(P4) family)</fullName>
    </submittedName>
</protein>
<accession>A0AA46I5W8</accession>
<organism evidence="2 3">
    <name type="scientific">Hypnocyclicus thermotrophus</name>
    <dbReference type="NCBI Taxonomy" id="1627895"/>
    <lineage>
        <taxon>Bacteria</taxon>
        <taxon>Fusobacteriati</taxon>
        <taxon>Fusobacteriota</taxon>
        <taxon>Fusobacteriia</taxon>
        <taxon>Fusobacteriales</taxon>
        <taxon>Fusobacteriaceae</taxon>
        <taxon>Hypnocyclicus</taxon>
    </lineage>
</organism>
<dbReference type="Proteomes" id="UP000294678">
    <property type="component" value="Unassembled WGS sequence"/>
</dbReference>
<sequence length="273" mass="31565">MYKSIYKLIIINLIVFSISFSKDFTERDLEMESYKAVSWMQNSSEYKLLCNQAFNIAKDNLNKIKKENKGKMAVIVDLDETMLDNTPYAAWRIYSGNGFSSDTWSEWVAAKEAKAIPGAVEFSKYVKKLGMDIIYISNRSEKELKDTMLNMKKLGFSQVDKNHIFLKTTSSDKTSRREYIEKLGYNIVMLIGDQLSDFSNIFYNVSNETRNSLVIKNKNMFGNNWIVIPNPSYGDFESKGISNEFYVKITGESTSNYEKSKLREYSLNIWDGE</sequence>
<dbReference type="InterPro" id="IPR023214">
    <property type="entry name" value="HAD_sf"/>
</dbReference>
<dbReference type="Gene3D" id="3.40.50.1000">
    <property type="entry name" value="HAD superfamily/HAD-like"/>
    <property type="match status" value="1"/>
</dbReference>
<evidence type="ECO:0000256" key="1">
    <source>
        <dbReference type="ARBA" id="ARBA00022729"/>
    </source>
</evidence>
<dbReference type="InterPro" id="IPR006423">
    <property type="entry name" value="Lipo_e_P4"/>
</dbReference>
<dbReference type="PANTHER" id="PTHR31284">
    <property type="entry name" value="ACID PHOSPHATASE-LIKE PROTEIN"/>
    <property type="match status" value="1"/>
</dbReference>
<keyword evidence="1" id="KW-0732">Signal</keyword>
<dbReference type="SUPFAM" id="SSF56784">
    <property type="entry name" value="HAD-like"/>
    <property type="match status" value="1"/>
</dbReference>
<keyword evidence="3" id="KW-1185">Reference proteome</keyword>
<dbReference type="EMBL" id="SOBG01000003">
    <property type="protein sequence ID" value="TDT71371.1"/>
    <property type="molecule type" value="Genomic_DNA"/>
</dbReference>
<comment type="caution">
    <text evidence="2">The sequence shown here is derived from an EMBL/GenBank/DDBJ whole genome shotgun (WGS) entry which is preliminary data.</text>
</comment>